<feature type="domain" description="F-box" evidence="1">
    <location>
        <begin position="50"/>
        <end position="90"/>
    </location>
</feature>
<dbReference type="PANTHER" id="PTHR46301">
    <property type="entry name" value="F-BOX/KELCH-REPEAT PROTEIN"/>
    <property type="match status" value="1"/>
</dbReference>
<sequence length="411" mass="45032">MFQIPSMAAYNSNSAPDQPLSLRFLPCSSAKRRRIHSTEGNSLPTKIVQLGDDLLVEILIRLPNPRSACRCKAVCKEWKSLISHPIRFNRRFVSHHQSRNRKSVLLLHSDDPQAIISSFIPMATPFTQRSFEVIDSYKDLVLCGFADVSASCCDSALYGELYRTYFLCNPFTKQWVALPLAPELSIECGHFFTRFSLVLFCQTISGTFAMASAKVDEVPAALCDLKSTITDELLAVAEPIVGLRRVPALVRRAAAFYQRQLIQKLQLLDSGIVANDVQLVSRFPGIDPESVVFKSKCNEASHFLIHCHHDDVTYRAMTVYRVHLMEAVRGFETEVAASDKQLSGSAAQTIQGTFTQPTALQNDVINAADAQGAAAQLIVPQNALLGSAAAEVGNHIAAHNALLDGSVAGGE</sequence>
<dbReference type="Gene3D" id="1.20.1280.50">
    <property type="match status" value="1"/>
</dbReference>
<dbReference type="GO" id="GO:0031146">
    <property type="term" value="P:SCF-dependent proteasomal ubiquitin-dependent protein catabolic process"/>
    <property type="evidence" value="ECO:0007669"/>
    <property type="project" value="TreeGrafter"/>
</dbReference>
<dbReference type="Proteomes" id="UP001154282">
    <property type="component" value="Unassembled WGS sequence"/>
</dbReference>
<dbReference type="CDD" id="cd22157">
    <property type="entry name" value="F-box_AtFBW1-like"/>
    <property type="match status" value="1"/>
</dbReference>
<keyword evidence="3" id="KW-1185">Reference proteome</keyword>
<evidence type="ECO:0000313" key="2">
    <source>
        <dbReference type="EMBL" id="CAI0403300.1"/>
    </source>
</evidence>
<dbReference type="GO" id="GO:0004842">
    <property type="term" value="F:ubiquitin-protein transferase activity"/>
    <property type="evidence" value="ECO:0007669"/>
    <property type="project" value="TreeGrafter"/>
</dbReference>
<dbReference type="EMBL" id="CAMGYJ010000004">
    <property type="protein sequence ID" value="CAI0403300.1"/>
    <property type="molecule type" value="Genomic_DNA"/>
</dbReference>
<dbReference type="Pfam" id="PF12937">
    <property type="entry name" value="F-box-like"/>
    <property type="match status" value="1"/>
</dbReference>
<evidence type="ECO:0000259" key="1">
    <source>
        <dbReference type="SMART" id="SM00256"/>
    </source>
</evidence>
<dbReference type="InterPro" id="IPR001810">
    <property type="entry name" value="F-box_dom"/>
</dbReference>
<organism evidence="2 3">
    <name type="scientific">Linum tenue</name>
    <dbReference type="NCBI Taxonomy" id="586396"/>
    <lineage>
        <taxon>Eukaryota</taxon>
        <taxon>Viridiplantae</taxon>
        <taxon>Streptophyta</taxon>
        <taxon>Embryophyta</taxon>
        <taxon>Tracheophyta</taxon>
        <taxon>Spermatophyta</taxon>
        <taxon>Magnoliopsida</taxon>
        <taxon>eudicotyledons</taxon>
        <taxon>Gunneridae</taxon>
        <taxon>Pentapetalae</taxon>
        <taxon>rosids</taxon>
        <taxon>fabids</taxon>
        <taxon>Malpighiales</taxon>
        <taxon>Linaceae</taxon>
        <taxon>Linum</taxon>
    </lineage>
</organism>
<accession>A0AAV0J1K8</accession>
<dbReference type="AlphaFoldDB" id="A0AAV0J1K8"/>
<name>A0AAV0J1K8_9ROSI</name>
<reference evidence="2" key="1">
    <citation type="submission" date="2022-08" db="EMBL/GenBank/DDBJ databases">
        <authorList>
            <person name="Gutierrez-Valencia J."/>
        </authorList>
    </citation>
    <scope>NUCLEOTIDE SEQUENCE</scope>
</reference>
<dbReference type="PANTHER" id="PTHR46301:SF77">
    <property type="entry name" value="F-BOX ONLY PROTEIN 6"/>
    <property type="match status" value="1"/>
</dbReference>
<gene>
    <name evidence="2" type="ORF">LITE_LOCUS11975</name>
</gene>
<protein>
    <recommendedName>
        <fullName evidence="1">F-box domain-containing protein</fullName>
    </recommendedName>
</protein>
<comment type="caution">
    <text evidence="2">The sequence shown here is derived from an EMBL/GenBank/DDBJ whole genome shotgun (WGS) entry which is preliminary data.</text>
</comment>
<dbReference type="SMART" id="SM00256">
    <property type="entry name" value="FBOX"/>
    <property type="match status" value="1"/>
</dbReference>
<dbReference type="InterPro" id="IPR036047">
    <property type="entry name" value="F-box-like_dom_sf"/>
</dbReference>
<dbReference type="SUPFAM" id="SSF81383">
    <property type="entry name" value="F-box domain"/>
    <property type="match status" value="1"/>
</dbReference>
<proteinExistence type="predicted"/>
<evidence type="ECO:0000313" key="3">
    <source>
        <dbReference type="Proteomes" id="UP001154282"/>
    </source>
</evidence>